<dbReference type="PROSITE" id="PS51257">
    <property type="entry name" value="PROKAR_LIPOPROTEIN"/>
    <property type="match status" value="1"/>
</dbReference>
<dbReference type="Proteomes" id="UP001174205">
    <property type="component" value="Unassembled WGS sequence"/>
</dbReference>
<name>A0ABT8JG09_9BACL</name>
<dbReference type="Gene3D" id="3.40.50.1440">
    <property type="entry name" value="Tubulin/FtsZ, GTPase domain"/>
    <property type="match status" value="1"/>
</dbReference>
<evidence type="ECO:0000256" key="2">
    <source>
        <dbReference type="ARBA" id="ARBA00023134"/>
    </source>
</evidence>
<dbReference type="InterPro" id="IPR045061">
    <property type="entry name" value="FtsZ/CetZ"/>
</dbReference>
<gene>
    <name evidence="4" type="ORF">P5G61_22220</name>
</gene>
<evidence type="ECO:0000313" key="5">
    <source>
        <dbReference type="Proteomes" id="UP001174205"/>
    </source>
</evidence>
<evidence type="ECO:0000256" key="1">
    <source>
        <dbReference type="ARBA" id="ARBA00022741"/>
    </source>
</evidence>
<dbReference type="EMBL" id="JAROCD010000011">
    <property type="protein sequence ID" value="MDN4603975.1"/>
    <property type="molecule type" value="Genomic_DNA"/>
</dbReference>
<keyword evidence="5" id="KW-1185">Reference proteome</keyword>
<dbReference type="SMART" id="SM00864">
    <property type="entry name" value="Tubulin"/>
    <property type="match status" value="1"/>
</dbReference>
<dbReference type="Pfam" id="PF00091">
    <property type="entry name" value="Tubulin"/>
    <property type="match status" value="1"/>
</dbReference>
<keyword evidence="1" id="KW-0547">Nucleotide-binding</keyword>
<accession>A0ABT8JG09</accession>
<dbReference type="InterPro" id="IPR003008">
    <property type="entry name" value="Tubulin_FtsZ_GTPase"/>
</dbReference>
<reference evidence="4" key="1">
    <citation type="submission" date="2023-03" db="EMBL/GenBank/DDBJ databases">
        <title>MT1 and MT2 Draft Genomes of Novel Species.</title>
        <authorList>
            <person name="Venkateswaran K."/>
        </authorList>
    </citation>
    <scope>NUCLEOTIDE SEQUENCE</scope>
    <source>
        <strain evidence="4">F6_3S_P_1C</strain>
    </source>
</reference>
<evidence type="ECO:0000259" key="3">
    <source>
        <dbReference type="SMART" id="SM00864"/>
    </source>
</evidence>
<dbReference type="PANTHER" id="PTHR30314:SF10">
    <property type="entry name" value="TUBULIN-LIKE PROTEIN CETZ"/>
    <property type="match status" value="1"/>
</dbReference>
<comment type="caution">
    <text evidence="4">The sequence shown here is derived from an EMBL/GenBank/DDBJ whole genome shotgun (WGS) entry which is preliminary data.</text>
</comment>
<dbReference type="InterPro" id="IPR049364">
    <property type="entry name" value="TubZ_C"/>
</dbReference>
<dbReference type="RefSeq" id="WP_024634174.1">
    <property type="nucleotide sequence ID" value="NZ_JAROCD010000011.1"/>
</dbReference>
<evidence type="ECO:0000313" key="4">
    <source>
        <dbReference type="EMBL" id="MDN4603975.1"/>
    </source>
</evidence>
<dbReference type="InterPro" id="IPR036525">
    <property type="entry name" value="Tubulin/FtsZ_GTPase_sf"/>
</dbReference>
<proteinExistence type="predicted"/>
<dbReference type="Pfam" id="PF21493">
    <property type="entry name" value="TubZ_C"/>
    <property type="match status" value="1"/>
</dbReference>
<dbReference type="SUPFAM" id="SSF52490">
    <property type="entry name" value="Tubulin nucleotide-binding domain-like"/>
    <property type="match status" value="1"/>
</dbReference>
<sequence length="411" mass="45479">MVGLKYGFLGVGLGGTSIASACASIRTSVKNNMQPYSAFLVNTNEVDMNKIPDASNVTKFLLKGYEKGAGRDIDLGEEAFLTHKETLIEKIQSYFSDRDYVFLMVGMGGGTGTGAVIEAAKLLHANGFQRRFSLVLTLPRDQEGKVVLDNAIQRLQLIARAMKGLGSIILVDNQQLFENYLQHNSNGSVEEFLKSCNEYIAVMLHEMNTVTSSYNPTGPFHFDTSEWLKILQTPGIMLVGRTTLDERSVDAENEGTFLPKLKQSIEEGVLSGGYNLENAERCALSLLASPSGAKRIFTIGMMNTLEQLLITYAPYANERPVATYGDQNIKQLHIYSVFAGLSLPNRVLQIIESSKKLERKNEVVDEAWAVLQNYSVVTKKTNDDLETLLGTSTAKRDTEKLTNVRDPFDFN</sequence>
<keyword evidence="2" id="KW-0342">GTP-binding</keyword>
<dbReference type="PANTHER" id="PTHR30314">
    <property type="entry name" value="CELL DIVISION PROTEIN FTSZ-RELATED"/>
    <property type="match status" value="1"/>
</dbReference>
<feature type="domain" description="Tubulin/FtsZ GTPase" evidence="3">
    <location>
        <begin position="5"/>
        <end position="214"/>
    </location>
</feature>
<protein>
    <submittedName>
        <fullName evidence="4">Plasmid replication protein</fullName>
    </submittedName>
</protein>
<organism evidence="4 5">
    <name type="scientific">Paenibacillus vandeheii</name>
    <dbReference type="NCBI Taxonomy" id="3035917"/>
    <lineage>
        <taxon>Bacteria</taxon>
        <taxon>Bacillati</taxon>
        <taxon>Bacillota</taxon>
        <taxon>Bacilli</taxon>
        <taxon>Bacillales</taxon>
        <taxon>Paenibacillaceae</taxon>
        <taxon>Paenibacillus</taxon>
    </lineage>
</organism>